<feature type="domain" description="Exonuclease" evidence="4">
    <location>
        <begin position="47"/>
        <end position="222"/>
    </location>
</feature>
<evidence type="ECO:0000313" key="6">
    <source>
        <dbReference type="Proteomes" id="UP000837803"/>
    </source>
</evidence>
<reference evidence="5" key="1">
    <citation type="submission" date="2021-12" db="EMBL/GenBank/DDBJ databases">
        <authorList>
            <person name="Rodrigo-Torres L."/>
            <person name="Arahal R. D."/>
            <person name="Lucena T."/>
        </authorList>
    </citation>
    <scope>NUCLEOTIDE SEQUENCE</scope>
    <source>
        <strain evidence="5">CECT 8419</strain>
    </source>
</reference>
<dbReference type="GO" id="GO:0003887">
    <property type="term" value="F:DNA-directed DNA polymerase activity"/>
    <property type="evidence" value="ECO:0007669"/>
    <property type="project" value="UniProtKB-EC"/>
</dbReference>
<evidence type="ECO:0000259" key="4">
    <source>
        <dbReference type="SMART" id="SM00479"/>
    </source>
</evidence>
<dbReference type="Pfam" id="PF00929">
    <property type="entry name" value="RNase_T"/>
    <property type="match status" value="1"/>
</dbReference>
<keyword evidence="3" id="KW-0269">Exonuclease</keyword>
<dbReference type="PANTHER" id="PTHR30231:SF4">
    <property type="entry name" value="PROTEIN NEN2"/>
    <property type="match status" value="1"/>
</dbReference>
<dbReference type="InterPro" id="IPR012337">
    <property type="entry name" value="RNaseH-like_sf"/>
</dbReference>
<dbReference type="EC" id="2.7.7.7" evidence="5"/>
<keyword evidence="5" id="KW-0808">Transferase</keyword>
<dbReference type="Proteomes" id="UP000837803">
    <property type="component" value="Unassembled WGS sequence"/>
</dbReference>
<dbReference type="NCBIfam" id="TIGR00573">
    <property type="entry name" value="dnaq"/>
    <property type="match status" value="1"/>
</dbReference>
<dbReference type="InterPro" id="IPR006054">
    <property type="entry name" value="DnaQ"/>
</dbReference>
<keyword evidence="2" id="KW-0378">Hydrolase</keyword>
<evidence type="ECO:0000256" key="3">
    <source>
        <dbReference type="ARBA" id="ARBA00022839"/>
    </source>
</evidence>
<keyword evidence="1" id="KW-0540">Nuclease</keyword>
<proteinExistence type="predicted"/>
<organism evidence="5 6">
    <name type="scientific">Neolewinella maritima</name>
    <dbReference type="NCBI Taxonomy" id="1383882"/>
    <lineage>
        <taxon>Bacteria</taxon>
        <taxon>Pseudomonadati</taxon>
        <taxon>Bacteroidota</taxon>
        <taxon>Saprospiria</taxon>
        <taxon>Saprospirales</taxon>
        <taxon>Lewinellaceae</taxon>
        <taxon>Neolewinella</taxon>
    </lineage>
</organism>
<keyword evidence="6" id="KW-1185">Reference proteome</keyword>
<keyword evidence="5" id="KW-0548">Nucleotidyltransferase</keyword>
<name>A0ABM9AZA3_9BACT</name>
<evidence type="ECO:0000256" key="1">
    <source>
        <dbReference type="ARBA" id="ARBA00022722"/>
    </source>
</evidence>
<dbReference type="InterPro" id="IPR013520">
    <property type="entry name" value="Ribonucl_H"/>
</dbReference>
<dbReference type="SUPFAM" id="SSF53098">
    <property type="entry name" value="Ribonuclease H-like"/>
    <property type="match status" value="1"/>
</dbReference>
<evidence type="ECO:0000256" key="2">
    <source>
        <dbReference type="ARBA" id="ARBA00022801"/>
    </source>
</evidence>
<dbReference type="PANTHER" id="PTHR30231">
    <property type="entry name" value="DNA POLYMERASE III SUBUNIT EPSILON"/>
    <property type="match status" value="1"/>
</dbReference>
<dbReference type="CDD" id="cd06127">
    <property type="entry name" value="DEDDh"/>
    <property type="match status" value="1"/>
</dbReference>
<dbReference type="InterPro" id="IPR036397">
    <property type="entry name" value="RNaseH_sf"/>
</dbReference>
<comment type="caution">
    <text evidence="5">The sequence shown here is derived from an EMBL/GenBank/DDBJ whole genome shotgun (WGS) entry which is preliminary data.</text>
</comment>
<gene>
    <name evidence="5" type="primary">polC_1</name>
    <name evidence="5" type="ORF">LEM8419_01330</name>
</gene>
<sequence length="233" mass="26360">MERLKRRLGLHPTDADSEDWPPWYRAYRDILAQSEVPAADRLLNTITIVVLDAETTGLDVRTDRILSLGALRVYGNSIHLAEKFEAYLPSPSSVENSHAIPIHGIIPNSRRYTYSDEPSMLAELLDYLRDSVIVGHHIGFDIEMINRALARHGAGPLKNRVVDTVGLAKRLRPAGYWTPEGDYSLDVLARRYRIPLSDRHTALGDSYITAVLWLKLLTRLAVKLDRDLRISDL</sequence>
<dbReference type="EMBL" id="CAKLPZ010000001">
    <property type="protein sequence ID" value="CAH1000182.1"/>
    <property type="molecule type" value="Genomic_DNA"/>
</dbReference>
<evidence type="ECO:0000313" key="5">
    <source>
        <dbReference type="EMBL" id="CAH1000182.1"/>
    </source>
</evidence>
<accession>A0ABM9AZA3</accession>
<dbReference type="Gene3D" id="3.30.420.10">
    <property type="entry name" value="Ribonuclease H-like superfamily/Ribonuclease H"/>
    <property type="match status" value="1"/>
</dbReference>
<dbReference type="SMART" id="SM00479">
    <property type="entry name" value="EXOIII"/>
    <property type="match status" value="1"/>
</dbReference>
<protein>
    <submittedName>
        <fullName evidence="5">DNA polymerase III PolC-type</fullName>
        <ecNumber evidence="5">2.7.7.7</ecNumber>
    </submittedName>
</protein>